<evidence type="ECO:0000256" key="1">
    <source>
        <dbReference type="ARBA" id="ARBA00007274"/>
    </source>
</evidence>
<dbReference type="PANTHER" id="PTHR43300:SF7">
    <property type="entry name" value="UDP-N-ACETYLBACILLOSAMINE N-ACETYLTRANSFERASE"/>
    <property type="match status" value="1"/>
</dbReference>
<sequence length="310" mass="33511">MLNELLDLPHNAKLVVSVWGEEALARVVRTGRLNADIPGTIVHVLNNALLERAVRAEFVEAIIVPQSFGLDEAYFSSTAKHKAFIVSTNPEELFYNLHNAYADYCISSPVRQKGRVGESVCVHRTAVVGEGVDLGDRVTIGPYSVVGDNISIGDGTYIGSHVVIGDDGLFWYDPSGERVHVKHVGRVQIGKNCHIQSHSVIARSCFSETATSIGDFVNVGFHVTIGHDCIIDDRCSISSNAAIAGHTSVGKECWVGLGALISNTLAVGDRASVKIGSVVVDDVMSEESVSGNFAIKHNLKLRDYMRSKRK</sequence>
<evidence type="ECO:0000313" key="2">
    <source>
        <dbReference type="EMBL" id="GFM35146.1"/>
    </source>
</evidence>
<accession>A0A7J0BN94</accession>
<evidence type="ECO:0008006" key="4">
    <source>
        <dbReference type="Google" id="ProtNLM"/>
    </source>
</evidence>
<dbReference type="Pfam" id="PF00132">
    <property type="entry name" value="Hexapep"/>
    <property type="match status" value="1"/>
</dbReference>
<dbReference type="InterPro" id="IPR001451">
    <property type="entry name" value="Hexapep"/>
</dbReference>
<comment type="similarity">
    <text evidence="1">Belongs to the transferase hexapeptide repeat family.</text>
</comment>
<comment type="caution">
    <text evidence="2">The sequence shown here is derived from an EMBL/GenBank/DDBJ whole genome shotgun (WGS) entry which is preliminary data.</text>
</comment>
<reference evidence="2 3" key="1">
    <citation type="submission" date="2020-05" db="EMBL/GenBank/DDBJ databases">
        <title>Draft genome sequence of Desulfovibrio sp. strain HN2T.</title>
        <authorList>
            <person name="Ueno A."/>
            <person name="Tamazawa S."/>
            <person name="Tamamura S."/>
            <person name="Murakami T."/>
            <person name="Kiyama T."/>
            <person name="Inomata H."/>
            <person name="Amano Y."/>
            <person name="Miyakawa K."/>
            <person name="Tamaki H."/>
            <person name="Naganuma T."/>
            <person name="Kaneko K."/>
        </authorList>
    </citation>
    <scope>NUCLEOTIDE SEQUENCE [LARGE SCALE GENOMIC DNA]</scope>
    <source>
        <strain evidence="2 3">HN2</strain>
    </source>
</reference>
<dbReference type="Proteomes" id="UP000503840">
    <property type="component" value="Unassembled WGS sequence"/>
</dbReference>
<dbReference type="EMBL" id="BLVO01000016">
    <property type="protein sequence ID" value="GFM35146.1"/>
    <property type="molecule type" value="Genomic_DNA"/>
</dbReference>
<dbReference type="RefSeq" id="WP_174406773.1">
    <property type="nucleotide sequence ID" value="NZ_BLVO01000016.1"/>
</dbReference>
<organism evidence="2 3">
    <name type="scientific">Desulfovibrio subterraneus</name>
    <dbReference type="NCBI Taxonomy" id="2718620"/>
    <lineage>
        <taxon>Bacteria</taxon>
        <taxon>Pseudomonadati</taxon>
        <taxon>Thermodesulfobacteriota</taxon>
        <taxon>Desulfovibrionia</taxon>
        <taxon>Desulfovibrionales</taxon>
        <taxon>Desulfovibrionaceae</taxon>
        <taxon>Desulfovibrio</taxon>
    </lineage>
</organism>
<keyword evidence="3" id="KW-1185">Reference proteome</keyword>
<dbReference type="InterPro" id="IPR050179">
    <property type="entry name" value="Trans_hexapeptide_repeat"/>
</dbReference>
<dbReference type="InterPro" id="IPR011004">
    <property type="entry name" value="Trimer_LpxA-like_sf"/>
</dbReference>
<proteinExistence type="inferred from homology"/>
<dbReference type="PANTHER" id="PTHR43300">
    <property type="entry name" value="ACETYLTRANSFERASE"/>
    <property type="match status" value="1"/>
</dbReference>
<gene>
    <name evidence="2" type="ORF">DSM101010T_35110</name>
</gene>
<protein>
    <recommendedName>
        <fullName evidence="4">UDP-3-O-[3-hydroxymyristoyl] glucosamine N-acyltransferase</fullName>
    </recommendedName>
</protein>
<dbReference type="Gene3D" id="2.160.10.10">
    <property type="entry name" value="Hexapeptide repeat proteins"/>
    <property type="match status" value="1"/>
</dbReference>
<dbReference type="SUPFAM" id="SSF51161">
    <property type="entry name" value="Trimeric LpxA-like enzymes"/>
    <property type="match status" value="1"/>
</dbReference>
<dbReference type="AlphaFoldDB" id="A0A7J0BN94"/>
<name>A0A7J0BN94_9BACT</name>
<evidence type="ECO:0000313" key="3">
    <source>
        <dbReference type="Proteomes" id="UP000503840"/>
    </source>
</evidence>